<organism evidence="1 2">
    <name type="scientific">Pomacea canaliculata</name>
    <name type="common">Golden apple snail</name>
    <dbReference type="NCBI Taxonomy" id="400727"/>
    <lineage>
        <taxon>Eukaryota</taxon>
        <taxon>Metazoa</taxon>
        <taxon>Spiralia</taxon>
        <taxon>Lophotrochozoa</taxon>
        <taxon>Mollusca</taxon>
        <taxon>Gastropoda</taxon>
        <taxon>Caenogastropoda</taxon>
        <taxon>Architaenioglossa</taxon>
        <taxon>Ampullarioidea</taxon>
        <taxon>Ampullariidae</taxon>
        <taxon>Pomacea</taxon>
    </lineage>
</organism>
<gene>
    <name evidence="1" type="ORF">C0Q70_16796</name>
</gene>
<name>A0A2T7NQS3_POMCA</name>
<dbReference type="EMBL" id="PZQS01000010">
    <property type="protein sequence ID" value="PVD23524.1"/>
    <property type="molecule type" value="Genomic_DNA"/>
</dbReference>
<evidence type="ECO:0000313" key="1">
    <source>
        <dbReference type="EMBL" id="PVD23524.1"/>
    </source>
</evidence>
<dbReference type="Proteomes" id="UP000245119">
    <property type="component" value="Linkage Group LG10"/>
</dbReference>
<evidence type="ECO:0000313" key="2">
    <source>
        <dbReference type="Proteomes" id="UP000245119"/>
    </source>
</evidence>
<proteinExistence type="predicted"/>
<accession>A0A2T7NQS3</accession>
<dbReference type="AlphaFoldDB" id="A0A2T7NQS3"/>
<protein>
    <submittedName>
        <fullName evidence="1">Uncharacterized protein</fullName>
    </submittedName>
</protein>
<reference evidence="1 2" key="1">
    <citation type="submission" date="2018-04" db="EMBL/GenBank/DDBJ databases">
        <title>The genome of golden apple snail Pomacea canaliculata provides insight into stress tolerance and invasive adaptation.</title>
        <authorList>
            <person name="Liu C."/>
            <person name="Liu B."/>
            <person name="Ren Y."/>
            <person name="Zhang Y."/>
            <person name="Wang H."/>
            <person name="Li S."/>
            <person name="Jiang F."/>
            <person name="Yin L."/>
            <person name="Zhang G."/>
            <person name="Qian W."/>
            <person name="Fan W."/>
        </authorList>
    </citation>
    <scope>NUCLEOTIDE SEQUENCE [LARGE SCALE GENOMIC DNA]</scope>
    <source>
        <strain evidence="1">SZHN2017</strain>
        <tissue evidence="1">Muscle</tissue>
    </source>
</reference>
<comment type="caution">
    <text evidence="1">The sequence shown here is derived from an EMBL/GenBank/DDBJ whole genome shotgun (WGS) entry which is preliminary data.</text>
</comment>
<keyword evidence="2" id="KW-1185">Reference proteome</keyword>
<sequence>MSRGVDETAAQAQLEIMVNVGMLSQTKGCLPVLSPFSHQTFLRNSIDSTAVIISYPTTPHTTTHTRS</sequence>